<dbReference type="PANTHER" id="PTHR33606:SF3">
    <property type="entry name" value="PROTEIN YCII"/>
    <property type="match status" value="1"/>
</dbReference>
<protein>
    <recommendedName>
        <fullName evidence="2">YCII-related domain-containing protein</fullName>
    </recommendedName>
</protein>
<dbReference type="AlphaFoldDB" id="A0A5M6D4U6"/>
<dbReference type="SUPFAM" id="SSF54909">
    <property type="entry name" value="Dimeric alpha+beta barrel"/>
    <property type="match status" value="1"/>
</dbReference>
<dbReference type="InterPro" id="IPR011008">
    <property type="entry name" value="Dimeric_a/b-barrel"/>
</dbReference>
<evidence type="ECO:0000259" key="2">
    <source>
        <dbReference type="Pfam" id="PF03795"/>
    </source>
</evidence>
<comment type="caution">
    <text evidence="3">The sequence shown here is derived from an EMBL/GenBank/DDBJ whole genome shotgun (WGS) entry which is preliminary data.</text>
</comment>
<dbReference type="Pfam" id="PF03795">
    <property type="entry name" value="YCII"/>
    <property type="match status" value="1"/>
</dbReference>
<comment type="similarity">
    <text evidence="1">Belongs to the YciI family.</text>
</comment>
<keyword evidence="4" id="KW-1185">Reference proteome</keyword>
<dbReference type="EMBL" id="VWSF01000021">
    <property type="protein sequence ID" value="KAA5541610.1"/>
    <property type="molecule type" value="Genomic_DNA"/>
</dbReference>
<organism evidence="3 4">
    <name type="scientific">Adhaeribacter rhizoryzae</name>
    <dbReference type="NCBI Taxonomy" id="2607907"/>
    <lineage>
        <taxon>Bacteria</taxon>
        <taxon>Pseudomonadati</taxon>
        <taxon>Bacteroidota</taxon>
        <taxon>Cytophagia</taxon>
        <taxon>Cytophagales</taxon>
        <taxon>Hymenobacteraceae</taxon>
        <taxon>Adhaeribacter</taxon>
    </lineage>
</organism>
<evidence type="ECO:0000313" key="4">
    <source>
        <dbReference type="Proteomes" id="UP000323426"/>
    </source>
</evidence>
<dbReference type="InterPro" id="IPR005545">
    <property type="entry name" value="YCII"/>
</dbReference>
<name>A0A5M6D4U6_9BACT</name>
<sequence length="97" mass="11164">MLKQYFITAYDFTDAEALERRMAARPAHFAGARKLKESGNFLMGGAILSPEGKMIGSSLYMQFQNEEELQQWLGEEPYVTQKVWDKIEVKPFRVAEV</sequence>
<dbReference type="Proteomes" id="UP000323426">
    <property type="component" value="Unassembled WGS sequence"/>
</dbReference>
<evidence type="ECO:0000313" key="3">
    <source>
        <dbReference type="EMBL" id="KAA5541610.1"/>
    </source>
</evidence>
<dbReference type="InterPro" id="IPR051807">
    <property type="entry name" value="Sec-metab_biosynth-assoc"/>
</dbReference>
<proteinExistence type="inferred from homology"/>
<dbReference type="PANTHER" id="PTHR33606">
    <property type="entry name" value="PROTEIN YCII"/>
    <property type="match status" value="1"/>
</dbReference>
<feature type="domain" description="YCII-related" evidence="2">
    <location>
        <begin position="5"/>
        <end position="93"/>
    </location>
</feature>
<evidence type="ECO:0000256" key="1">
    <source>
        <dbReference type="ARBA" id="ARBA00007689"/>
    </source>
</evidence>
<reference evidence="3 4" key="1">
    <citation type="submission" date="2019-09" db="EMBL/GenBank/DDBJ databases">
        <title>Genome sequence and assembly of Adhaeribacter sp.</title>
        <authorList>
            <person name="Chhetri G."/>
        </authorList>
    </citation>
    <scope>NUCLEOTIDE SEQUENCE [LARGE SCALE GENOMIC DNA]</scope>
    <source>
        <strain evidence="3 4">DK36</strain>
    </source>
</reference>
<gene>
    <name evidence="3" type="ORF">F0145_20575</name>
</gene>
<dbReference type="RefSeq" id="WP_150091492.1">
    <property type="nucleotide sequence ID" value="NZ_VWSF01000021.1"/>
</dbReference>
<accession>A0A5M6D4U6</accession>
<dbReference type="Gene3D" id="3.30.70.1060">
    <property type="entry name" value="Dimeric alpha+beta barrel"/>
    <property type="match status" value="1"/>
</dbReference>